<name>A0A3N4KTX8_9PEZI</name>
<dbReference type="InterPro" id="IPR002110">
    <property type="entry name" value="Ankyrin_rpt"/>
</dbReference>
<evidence type="ECO:0000259" key="4">
    <source>
        <dbReference type="PROSITE" id="PS50181"/>
    </source>
</evidence>
<evidence type="ECO:0000256" key="1">
    <source>
        <dbReference type="ARBA" id="ARBA00022737"/>
    </source>
</evidence>
<feature type="repeat" description="ANK" evidence="3">
    <location>
        <begin position="110"/>
        <end position="142"/>
    </location>
</feature>
<dbReference type="SMART" id="SM00248">
    <property type="entry name" value="ANK"/>
    <property type="match status" value="3"/>
</dbReference>
<dbReference type="InParanoid" id="A0A3N4KTX8"/>
<dbReference type="PROSITE" id="PS50181">
    <property type="entry name" value="FBOX"/>
    <property type="match status" value="1"/>
</dbReference>
<dbReference type="PROSITE" id="PS50088">
    <property type="entry name" value="ANK_REPEAT"/>
    <property type="match status" value="2"/>
</dbReference>
<feature type="domain" description="F-box" evidence="4">
    <location>
        <begin position="1"/>
        <end position="36"/>
    </location>
</feature>
<dbReference type="InterPro" id="IPR036770">
    <property type="entry name" value="Ankyrin_rpt-contain_sf"/>
</dbReference>
<dbReference type="OrthoDB" id="10522741at2759"/>
<keyword evidence="2 3" id="KW-0040">ANK repeat</keyword>
<accession>A0A3N4KTX8</accession>
<dbReference type="Proteomes" id="UP000277580">
    <property type="component" value="Unassembled WGS sequence"/>
</dbReference>
<dbReference type="PROSITE" id="PS50297">
    <property type="entry name" value="ANK_REP_REGION"/>
    <property type="match status" value="2"/>
</dbReference>
<evidence type="ECO:0000256" key="3">
    <source>
        <dbReference type="PROSITE-ProRule" id="PRU00023"/>
    </source>
</evidence>
<evidence type="ECO:0000313" key="6">
    <source>
        <dbReference type="Proteomes" id="UP000277580"/>
    </source>
</evidence>
<organism evidence="5 6">
    <name type="scientific">Morchella conica CCBAS932</name>
    <dbReference type="NCBI Taxonomy" id="1392247"/>
    <lineage>
        <taxon>Eukaryota</taxon>
        <taxon>Fungi</taxon>
        <taxon>Dikarya</taxon>
        <taxon>Ascomycota</taxon>
        <taxon>Pezizomycotina</taxon>
        <taxon>Pezizomycetes</taxon>
        <taxon>Pezizales</taxon>
        <taxon>Morchellaceae</taxon>
        <taxon>Morchella</taxon>
    </lineage>
</organism>
<protein>
    <recommendedName>
        <fullName evidence="4">F-box domain-containing protein</fullName>
    </recommendedName>
</protein>
<dbReference type="SUPFAM" id="SSF48403">
    <property type="entry name" value="Ankyrin repeat"/>
    <property type="match status" value="1"/>
</dbReference>
<dbReference type="PANTHER" id="PTHR24198">
    <property type="entry name" value="ANKYRIN REPEAT AND PROTEIN KINASE DOMAIN-CONTAINING PROTEIN"/>
    <property type="match status" value="1"/>
</dbReference>
<keyword evidence="1" id="KW-0677">Repeat</keyword>
<sequence length="280" mass="30670">MLLSLPLEILYEIANTLPSAPLLNLLLCSHTLSRLLLPIHTNLLATHDKDHIPALCRALITGTLHPTLLRRLLALPTLTINTRYPGLATWRFPHLPTRDPTRRRHWWWTPGATALYMAVQLRDERLVRLLLAHGADPTIKAGGRRKNSPLYEAVVPRGAGAGGVGLVLARLLVEAGADAADWVDRRRGRRPLLHVVVARGDVSMVRLLLEYGADVGAREVVGGRERGVWELGIRSGVMRRVVRDALEDRGMLEVGDDGGGGGDGGGGARMFLLDGIYIYT</sequence>
<proteinExistence type="predicted"/>
<dbReference type="AlphaFoldDB" id="A0A3N4KTX8"/>
<keyword evidence="6" id="KW-1185">Reference proteome</keyword>
<dbReference type="EMBL" id="ML119127">
    <property type="protein sequence ID" value="RPB12732.1"/>
    <property type="molecule type" value="Genomic_DNA"/>
</dbReference>
<dbReference type="PANTHER" id="PTHR24198:SF165">
    <property type="entry name" value="ANKYRIN REPEAT-CONTAINING PROTEIN-RELATED"/>
    <property type="match status" value="1"/>
</dbReference>
<reference evidence="5 6" key="1">
    <citation type="journal article" date="2018" name="Nat. Ecol. Evol.">
        <title>Pezizomycetes genomes reveal the molecular basis of ectomycorrhizal truffle lifestyle.</title>
        <authorList>
            <person name="Murat C."/>
            <person name="Payen T."/>
            <person name="Noel B."/>
            <person name="Kuo A."/>
            <person name="Morin E."/>
            <person name="Chen J."/>
            <person name="Kohler A."/>
            <person name="Krizsan K."/>
            <person name="Balestrini R."/>
            <person name="Da Silva C."/>
            <person name="Montanini B."/>
            <person name="Hainaut M."/>
            <person name="Levati E."/>
            <person name="Barry K.W."/>
            <person name="Belfiori B."/>
            <person name="Cichocki N."/>
            <person name="Clum A."/>
            <person name="Dockter R.B."/>
            <person name="Fauchery L."/>
            <person name="Guy J."/>
            <person name="Iotti M."/>
            <person name="Le Tacon F."/>
            <person name="Lindquist E.A."/>
            <person name="Lipzen A."/>
            <person name="Malagnac F."/>
            <person name="Mello A."/>
            <person name="Molinier V."/>
            <person name="Miyauchi S."/>
            <person name="Poulain J."/>
            <person name="Riccioni C."/>
            <person name="Rubini A."/>
            <person name="Sitrit Y."/>
            <person name="Splivallo R."/>
            <person name="Traeger S."/>
            <person name="Wang M."/>
            <person name="Zifcakova L."/>
            <person name="Wipf D."/>
            <person name="Zambonelli A."/>
            <person name="Paolocci F."/>
            <person name="Nowrousian M."/>
            <person name="Ottonello S."/>
            <person name="Baldrian P."/>
            <person name="Spatafora J.W."/>
            <person name="Henrissat B."/>
            <person name="Nagy L.G."/>
            <person name="Aury J.M."/>
            <person name="Wincker P."/>
            <person name="Grigoriev I.V."/>
            <person name="Bonfante P."/>
            <person name="Martin F.M."/>
        </authorList>
    </citation>
    <scope>NUCLEOTIDE SEQUENCE [LARGE SCALE GENOMIC DNA]</scope>
    <source>
        <strain evidence="5 6">CCBAS932</strain>
    </source>
</reference>
<evidence type="ECO:0000256" key="2">
    <source>
        <dbReference type="ARBA" id="ARBA00023043"/>
    </source>
</evidence>
<dbReference type="InterPro" id="IPR001810">
    <property type="entry name" value="F-box_dom"/>
</dbReference>
<dbReference type="Pfam" id="PF00023">
    <property type="entry name" value="Ank"/>
    <property type="match status" value="2"/>
</dbReference>
<gene>
    <name evidence="5" type="ORF">P167DRAFT_587868</name>
</gene>
<dbReference type="Gene3D" id="1.25.40.20">
    <property type="entry name" value="Ankyrin repeat-containing domain"/>
    <property type="match status" value="1"/>
</dbReference>
<feature type="repeat" description="ANK" evidence="3">
    <location>
        <begin position="188"/>
        <end position="220"/>
    </location>
</feature>
<evidence type="ECO:0000313" key="5">
    <source>
        <dbReference type="EMBL" id="RPB12732.1"/>
    </source>
</evidence>